<dbReference type="AlphaFoldDB" id="A0A3L6QXE2"/>
<evidence type="ECO:0000313" key="2">
    <source>
        <dbReference type="EMBL" id="RLM91879.1"/>
    </source>
</evidence>
<sequence>MKLDTTVCSGTDNSIQAPVSPRAGRHGRKPPPPPPPPFSLSSSPRRHRSQPPEAREDGSGAAAFAPPLSPSGRGRAWRRRVTPRGGPLQRQQVRIRCLRDQIRQPWWRICDGGSSSAGPSPLTVRRTAYGTAPRRLEGLHHEACVTAIGSGGGLLPGARRGGGRLQARDSDAQAAPRRKDPLSCGRGRGGTVSARASTRRR</sequence>
<feature type="region of interest" description="Disordered" evidence="1">
    <location>
        <begin position="1"/>
        <end position="91"/>
    </location>
</feature>
<dbReference type="Proteomes" id="UP000275267">
    <property type="component" value="Unassembled WGS sequence"/>
</dbReference>
<name>A0A3L6QXE2_PANMI</name>
<proteinExistence type="predicted"/>
<keyword evidence="3" id="KW-1185">Reference proteome</keyword>
<feature type="compositionally biased region" description="Basic and acidic residues" evidence="1">
    <location>
        <begin position="166"/>
        <end position="181"/>
    </location>
</feature>
<dbReference type="EMBL" id="PQIB02000010">
    <property type="protein sequence ID" value="RLM91879.1"/>
    <property type="molecule type" value="Genomic_DNA"/>
</dbReference>
<feature type="compositionally biased region" description="Gly residues" evidence="1">
    <location>
        <begin position="153"/>
        <end position="164"/>
    </location>
</feature>
<gene>
    <name evidence="2" type="ORF">C2845_PM08G04710</name>
</gene>
<organism evidence="2 3">
    <name type="scientific">Panicum miliaceum</name>
    <name type="common">Proso millet</name>
    <name type="synonym">Broomcorn millet</name>
    <dbReference type="NCBI Taxonomy" id="4540"/>
    <lineage>
        <taxon>Eukaryota</taxon>
        <taxon>Viridiplantae</taxon>
        <taxon>Streptophyta</taxon>
        <taxon>Embryophyta</taxon>
        <taxon>Tracheophyta</taxon>
        <taxon>Spermatophyta</taxon>
        <taxon>Magnoliopsida</taxon>
        <taxon>Liliopsida</taxon>
        <taxon>Poales</taxon>
        <taxon>Poaceae</taxon>
        <taxon>PACMAD clade</taxon>
        <taxon>Panicoideae</taxon>
        <taxon>Panicodae</taxon>
        <taxon>Paniceae</taxon>
        <taxon>Panicinae</taxon>
        <taxon>Panicum</taxon>
        <taxon>Panicum sect. Panicum</taxon>
    </lineage>
</organism>
<evidence type="ECO:0000256" key="1">
    <source>
        <dbReference type="SAM" id="MobiDB-lite"/>
    </source>
</evidence>
<accession>A0A3L6QXE2</accession>
<evidence type="ECO:0000313" key="3">
    <source>
        <dbReference type="Proteomes" id="UP000275267"/>
    </source>
</evidence>
<feature type="compositionally biased region" description="Polar residues" evidence="1">
    <location>
        <begin position="1"/>
        <end position="17"/>
    </location>
</feature>
<protein>
    <submittedName>
        <fullName evidence="2">Uncharacterized protein</fullName>
    </submittedName>
</protein>
<reference evidence="3" key="1">
    <citation type="journal article" date="2019" name="Nat. Commun.">
        <title>The genome of broomcorn millet.</title>
        <authorList>
            <person name="Zou C."/>
            <person name="Miki D."/>
            <person name="Li D."/>
            <person name="Tang Q."/>
            <person name="Xiao L."/>
            <person name="Rajput S."/>
            <person name="Deng P."/>
            <person name="Jia W."/>
            <person name="Huang R."/>
            <person name="Zhang M."/>
            <person name="Sun Y."/>
            <person name="Hu J."/>
            <person name="Fu X."/>
            <person name="Schnable P.S."/>
            <person name="Li F."/>
            <person name="Zhang H."/>
            <person name="Feng B."/>
            <person name="Zhu X."/>
            <person name="Liu R."/>
            <person name="Schnable J.C."/>
            <person name="Zhu J.-K."/>
            <person name="Zhang H."/>
        </authorList>
    </citation>
    <scope>NUCLEOTIDE SEQUENCE [LARGE SCALE GENOMIC DNA]</scope>
</reference>
<comment type="caution">
    <text evidence="2">The sequence shown here is derived from an EMBL/GenBank/DDBJ whole genome shotgun (WGS) entry which is preliminary data.</text>
</comment>
<feature type="region of interest" description="Disordered" evidence="1">
    <location>
        <begin position="153"/>
        <end position="201"/>
    </location>
</feature>